<keyword evidence="2" id="KW-1185">Reference proteome</keyword>
<comment type="caution">
    <text evidence="1">The sequence shown here is derived from an EMBL/GenBank/DDBJ whole genome shotgun (WGS) entry which is preliminary data.</text>
</comment>
<evidence type="ECO:0000313" key="2">
    <source>
        <dbReference type="Proteomes" id="UP000724584"/>
    </source>
</evidence>
<proteinExistence type="predicted"/>
<reference evidence="1 2" key="1">
    <citation type="journal article" date="2021" name="Nat. Commun.">
        <title>Genetic determinants of endophytism in the Arabidopsis root mycobiome.</title>
        <authorList>
            <person name="Mesny F."/>
            <person name="Miyauchi S."/>
            <person name="Thiergart T."/>
            <person name="Pickel B."/>
            <person name="Atanasova L."/>
            <person name="Karlsson M."/>
            <person name="Huettel B."/>
            <person name="Barry K.W."/>
            <person name="Haridas S."/>
            <person name="Chen C."/>
            <person name="Bauer D."/>
            <person name="Andreopoulos W."/>
            <person name="Pangilinan J."/>
            <person name="LaButti K."/>
            <person name="Riley R."/>
            <person name="Lipzen A."/>
            <person name="Clum A."/>
            <person name="Drula E."/>
            <person name="Henrissat B."/>
            <person name="Kohler A."/>
            <person name="Grigoriev I.V."/>
            <person name="Martin F.M."/>
            <person name="Hacquard S."/>
        </authorList>
    </citation>
    <scope>NUCLEOTIDE SEQUENCE [LARGE SCALE GENOMIC DNA]</scope>
    <source>
        <strain evidence="1 2">MPI-SDFR-AT-0079</strain>
    </source>
</reference>
<organism evidence="1 2">
    <name type="scientific">Chaetomium tenue</name>
    <dbReference type="NCBI Taxonomy" id="1854479"/>
    <lineage>
        <taxon>Eukaryota</taxon>
        <taxon>Fungi</taxon>
        <taxon>Dikarya</taxon>
        <taxon>Ascomycota</taxon>
        <taxon>Pezizomycotina</taxon>
        <taxon>Sordariomycetes</taxon>
        <taxon>Sordariomycetidae</taxon>
        <taxon>Sordariales</taxon>
        <taxon>Chaetomiaceae</taxon>
        <taxon>Chaetomium</taxon>
    </lineage>
</organism>
<sequence>MAPIAALFDSKAPTEKGVHVFYVTQQNNLGLACRHAGLHGKDSQDVWAADEKTFKGIVQDKSEIGAAIVDGVRFVVAMTNHKPESSEALATLNDVSIVSPIYQVLASTALGDTTMAIASSDDEGWVYYLTCTNAGEVEVNEYELSSGNRATFKGLNVVVDCSLGAYYDKASGKRFIIFQERGESHLKEYNIDTKQSVDILDTAGAGAKTSLCVTYSDGIAYLYYTDEYLNVYRVVKKQGSWGNRRNLFNEKPGANSQMAVVTANGANHVFFQTENSTKIAHCRDDAPSNGTF</sequence>
<name>A0ACB7P8X7_9PEZI</name>
<accession>A0ACB7P8X7</accession>
<evidence type="ECO:0000313" key="1">
    <source>
        <dbReference type="EMBL" id="KAH6632442.1"/>
    </source>
</evidence>
<dbReference type="EMBL" id="JAGIZQ010000004">
    <property type="protein sequence ID" value="KAH6632442.1"/>
    <property type="molecule type" value="Genomic_DNA"/>
</dbReference>
<protein>
    <submittedName>
        <fullName evidence="1">Uncharacterized protein</fullName>
    </submittedName>
</protein>
<dbReference type="Proteomes" id="UP000724584">
    <property type="component" value="Unassembled WGS sequence"/>
</dbReference>
<gene>
    <name evidence="1" type="ORF">F5144DRAFT_650484</name>
</gene>